<dbReference type="OrthoDB" id="9789227at2"/>
<dbReference type="EMBL" id="CP042467">
    <property type="protein sequence ID" value="QED28610.1"/>
    <property type="molecule type" value="Genomic_DNA"/>
</dbReference>
<reference evidence="8 9" key="1">
    <citation type="submission" date="2019-08" db="EMBL/GenBank/DDBJ databases">
        <authorList>
            <person name="Liang Q."/>
        </authorList>
    </citation>
    <scope>NUCLEOTIDE SEQUENCE [LARGE SCALE GENOMIC DNA]</scope>
    <source>
        <strain evidence="8 9">V1718</strain>
    </source>
</reference>
<comment type="function">
    <text evidence="1 7">Assembles around the rod to form the L-ring and probably protects the motor/basal body from shearing forces during rotation.</text>
</comment>
<name>A0A5B8XSG9_9DELT</name>
<comment type="subunit">
    <text evidence="7">The basal body constitutes a major portion of the flagellar organelle and consists of four rings (L,P,S, and M) mounted on a central rod.</text>
</comment>
<evidence type="ECO:0000313" key="9">
    <source>
        <dbReference type="Proteomes" id="UP000321595"/>
    </source>
</evidence>
<evidence type="ECO:0000256" key="7">
    <source>
        <dbReference type="HAMAP-Rule" id="MF_00415"/>
    </source>
</evidence>
<dbReference type="AlphaFoldDB" id="A0A5B8XSG9"/>
<keyword evidence="4 7" id="KW-0472">Membrane</keyword>
<keyword evidence="6 7" id="KW-0998">Cell outer membrane</keyword>
<organism evidence="8 9">
    <name type="scientific">Microvenator marinus</name>
    <dbReference type="NCBI Taxonomy" id="2600177"/>
    <lineage>
        <taxon>Bacteria</taxon>
        <taxon>Deltaproteobacteria</taxon>
        <taxon>Bradymonadales</taxon>
        <taxon>Microvenatoraceae</taxon>
        <taxon>Microvenator</taxon>
    </lineage>
</organism>
<evidence type="ECO:0000256" key="3">
    <source>
        <dbReference type="ARBA" id="ARBA00022729"/>
    </source>
</evidence>
<evidence type="ECO:0000256" key="1">
    <source>
        <dbReference type="ARBA" id="ARBA00002591"/>
    </source>
</evidence>
<proteinExistence type="inferred from homology"/>
<accession>A0A5B8XSG9</accession>
<comment type="subcellular location">
    <subcellularLocation>
        <location evidence="7">Cell outer membrane</location>
        <topology evidence="7">Lipid-anchor</topology>
    </subcellularLocation>
    <subcellularLocation>
        <location evidence="7">Bacterial flagellum basal body</location>
    </subcellularLocation>
</comment>
<evidence type="ECO:0000256" key="6">
    <source>
        <dbReference type="ARBA" id="ARBA00023237"/>
    </source>
</evidence>
<dbReference type="GO" id="GO:0003774">
    <property type="term" value="F:cytoskeletal motor activity"/>
    <property type="evidence" value="ECO:0007669"/>
    <property type="project" value="InterPro"/>
</dbReference>
<evidence type="ECO:0000313" key="8">
    <source>
        <dbReference type="EMBL" id="QED28610.1"/>
    </source>
</evidence>
<dbReference type="InterPro" id="IPR000527">
    <property type="entry name" value="Flag_Lring"/>
</dbReference>
<keyword evidence="9" id="KW-1185">Reference proteome</keyword>
<keyword evidence="3 7" id="KW-0732">Signal</keyword>
<dbReference type="KEGG" id="bbae:FRD01_15485"/>
<keyword evidence="5 7" id="KW-0975">Bacterial flagellum</keyword>
<dbReference type="GO" id="GO:0071973">
    <property type="term" value="P:bacterial-type flagellum-dependent cell motility"/>
    <property type="evidence" value="ECO:0007669"/>
    <property type="project" value="InterPro"/>
</dbReference>
<dbReference type="HAMAP" id="MF_00415">
    <property type="entry name" value="FlgH"/>
    <property type="match status" value="1"/>
</dbReference>
<gene>
    <name evidence="7" type="primary">flgH</name>
    <name evidence="8" type="ORF">FRD01_15485</name>
</gene>
<sequence>MKVLILFMILFGFGCADNHIKKYEPKERDYVFPVEPEELEAQSSEGSIWGKNREGNYLYTDQRAIRPGDILTIRIEEFANAERATATSTSRVTEMNADISAFLGLMEKLKEIDPDIQPSKLIDASSQTKFDHSGETGRKEKLTATVPVIVKKSLPNGNVFVEGHRVILVNEEEHHFYISGVARPFDIDENNTLTSARLADAEIEFTGRGALSDNQSPGVISRFFSWIWPF</sequence>
<evidence type="ECO:0000256" key="5">
    <source>
        <dbReference type="ARBA" id="ARBA00023143"/>
    </source>
</evidence>
<protein>
    <recommendedName>
        <fullName evidence="7">Flagellar L-ring protein</fullName>
    </recommendedName>
    <alternativeName>
        <fullName evidence="7">Basal body L-ring protein</fullName>
    </alternativeName>
</protein>
<dbReference type="Pfam" id="PF02107">
    <property type="entry name" value="FlgH"/>
    <property type="match status" value="1"/>
</dbReference>
<dbReference type="Proteomes" id="UP000321595">
    <property type="component" value="Chromosome"/>
</dbReference>
<keyword evidence="8" id="KW-0969">Cilium</keyword>
<dbReference type="PRINTS" id="PR01008">
    <property type="entry name" value="FLGLRINGFLGH"/>
</dbReference>
<dbReference type="PANTHER" id="PTHR34933:SF1">
    <property type="entry name" value="FLAGELLAR L-RING PROTEIN"/>
    <property type="match status" value="1"/>
</dbReference>
<evidence type="ECO:0000256" key="2">
    <source>
        <dbReference type="ARBA" id="ARBA00006929"/>
    </source>
</evidence>
<keyword evidence="7" id="KW-0449">Lipoprotein</keyword>
<dbReference type="PROSITE" id="PS51257">
    <property type="entry name" value="PROKAR_LIPOPROTEIN"/>
    <property type="match status" value="1"/>
</dbReference>
<dbReference type="GO" id="GO:0009279">
    <property type="term" value="C:cell outer membrane"/>
    <property type="evidence" value="ECO:0007669"/>
    <property type="project" value="UniProtKB-SubCell"/>
</dbReference>
<keyword evidence="8" id="KW-0282">Flagellum</keyword>
<evidence type="ECO:0000256" key="4">
    <source>
        <dbReference type="ARBA" id="ARBA00023136"/>
    </source>
</evidence>
<dbReference type="GO" id="GO:0009427">
    <property type="term" value="C:bacterial-type flagellum basal body, distal rod, L ring"/>
    <property type="evidence" value="ECO:0007669"/>
    <property type="project" value="InterPro"/>
</dbReference>
<dbReference type="RefSeq" id="WP_146961192.1">
    <property type="nucleotide sequence ID" value="NZ_CP042467.1"/>
</dbReference>
<dbReference type="PANTHER" id="PTHR34933">
    <property type="entry name" value="FLAGELLAR L-RING PROTEIN"/>
    <property type="match status" value="1"/>
</dbReference>
<comment type="similarity">
    <text evidence="2 7">Belongs to the FlgH family.</text>
</comment>
<keyword evidence="8" id="KW-0966">Cell projection</keyword>